<evidence type="ECO:0000256" key="4">
    <source>
        <dbReference type="ARBA" id="ARBA00035177"/>
    </source>
</evidence>
<dbReference type="GO" id="GO:0005840">
    <property type="term" value="C:ribosome"/>
    <property type="evidence" value="ECO:0007669"/>
    <property type="project" value="UniProtKB-KW"/>
</dbReference>
<evidence type="ECO:0000313" key="7">
    <source>
        <dbReference type="EMBL" id="OGD62768.1"/>
    </source>
</evidence>
<dbReference type="PROSITE" id="PS00784">
    <property type="entry name" value="RIBOSOMAL_L34"/>
    <property type="match status" value="1"/>
</dbReference>
<accession>A0A1F5E5X9</accession>
<feature type="compositionally biased region" description="Basic residues" evidence="6">
    <location>
        <begin position="31"/>
        <end position="46"/>
    </location>
</feature>
<evidence type="ECO:0000313" key="8">
    <source>
        <dbReference type="Proteomes" id="UP000177006"/>
    </source>
</evidence>
<comment type="similarity">
    <text evidence="1 5">Belongs to the bacterial ribosomal protein bL34 family.</text>
</comment>
<evidence type="ECO:0000256" key="3">
    <source>
        <dbReference type="ARBA" id="ARBA00023274"/>
    </source>
</evidence>
<dbReference type="PANTHER" id="PTHR14503:SF4">
    <property type="entry name" value="LARGE RIBOSOMAL SUBUNIT PROTEIN BL34M"/>
    <property type="match status" value="1"/>
</dbReference>
<dbReference type="STRING" id="1797457.A2160_04905"/>
<dbReference type="EMBL" id="MEZK01000017">
    <property type="protein sequence ID" value="OGD62768.1"/>
    <property type="molecule type" value="Genomic_DNA"/>
</dbReference>
<evidence type="ECO:0000256" key="6">
    <source>
        <dbReference type="SAM" id="MobiDB-lite"/>
    </source>
</evidence>
<dbReference type="GO" id="GO:0003735">
    <property type="term" value="F:structural constituent of ribosome"/>
    <property type="evidence" value="ECO:0007669"/>
    <property type="project" value="InterPro"/>
</dbReference>
<name>A0A1F5E5X9_9BACT</name>
<evidence type="ECO:0000256" key="5">
    <source>
        <dbReference type="HAMAP-Rule" id="MF_00391"/>
    </source>
</evidence>
<dbReference type="Pfam" id="PF00468">
    <property type="entry name" value="Ribosomal_L34"/>
    <property type="match status" value="1"/>
</dbReference>
<dbReference type="AlphaFoldDB" id="A0A1F5E5X9"/>
<keyword evidence="3 5" id="KW-0687">Ribonucleoprotein</keyword>
<dbReference type="FunFam" id="1.10.287.3980:FF:000001">
    <property type="entry name" value="Mitochondrial ribosomal protein L34"/>
    <property type="match status" value="1"/>
</dbReference>
<dbReference type="InterPro" id="IPR020939">
    <property type="entry name" value="Ribosomal_bL34_CS"/>
</dbReference>
<sequence>MPKRTYQPKKKRKFTKHGFMKRMETRNGRNVLKRRRLKGRKRLAVK</sequence>
<dbReference type="HAMAP" id="MF_00391">
    <property type="entry name" value="Ribosomal_bL34"/>
    <property type="match status" value="1"/>
</dbReference>
<gene>
    <name evidence="5" type="primary">rpmH</name>
    <name evidence="7" type="ORF">A2160_04905</name>
</gene>
<reference evidence="7 8" key="1">
    <citation type="journal article" date="2016" name="Nat. Commun.">
        <title>Thousands of microbial genomes shed light on interconnected biogeochemical processes in an aquifer system.</title>
        <authorList>
            <person name="Anantharaman K."/>
            <person name="Brown C.T."/>
            <person name="Hug L.A."/>
            <person name="Sharon I."/>
            <person name="Castelle C.J."/>
            <person name="Probst A.J."/>
            <person name="Thomas B.C."/>
            <person name="Singh A."/>
            <person name="Wilkins M.J."/>
            <person name="Karaoz U."/>
            <person name="Brodie E.L."/>
            <person name="Williams K.H."/>
            <person name="Hubbard S.S."/>
            <person name="Banfield J.F."/>
        </authorList>
    </citation>
    <scope>NUCLEOTIDE SEQUENCE [LARGE SCALE GENOMIC DNA]</scope>
</reference>
<comment type="caution">
    <text evidence="7">The sequence shown here is derived from an EMBL/GenBank/DDBJ whole genome shotgun (WGS) entry which is preliminary data.</text>
</comment>
<dbReference type="Gene3D" id="1.10.287.3980">
    <property type="match status" value="1"/>
</dbReference>
<keyword evidence="2 5" id="KW-0689">Ribosomal protein</keyword>
<dbReference type="Proteomes" id="UP000177006">
    <property type="component" value="Unassembled WGS sequence"/>
</dbReference>
<dbReference type="GO" id="GO:1990904">
    <property type="term" value="C:ribonucleoprotein complex"/>
    <property type="evidence" value="ECO:0007669"/>
    <property type="project" value="UniProtKB-KW"/>
</dbReference>
<proteinExistence type="inferred from homology"/>
<evidence type="ECO:0000256" key="1">
    <source>
        <dbReference type="ARBA" id="ARBA00010111"/>
    </source>
</evidence>
<dbReference type="GO" id="GO:0006412">
    <property type="term" value="P:translation"/>
    <property type="evidence" value="ECO:0007669"/>
    <property type="project" value="UniProtKB-UniRule"/>
</dbReference>
<dbReference type="NCBIfam" id="TIGR01030">
    <property type="entry name" value="rpmH_bact"/>
    <property type="match status" value="1"/>
</dbReference>
<dbReference type="PANTHER" id="PTHR14503">
    <property type="entry name" value="MITOCHONDRIAL RIBOSOMAL PROTEIN 34 FAMILY MEMBER"/>
    <property type="match status" value="1"/>
</dbReference>
<organism evidence="7 8">
    <name type="scientific">Candidatus Beckwithbacteria bacterium RBG_13_42_9</name>
    <dbReference type="NCBI Taxonomy" id="1797457"/>
    <lineage>
        <taxon>Bacteria</taxon>
        <taxon>Candidatus Beckwithiibacteriota</taxon>
    </lineage>
</organism>
<evidence type="ECO:0000256" key="2">
    <source>
        <dbReference type="ARBA" id="ARBA00022980"/>
    </source>
</evidence>
<dbReference type="InterPro" id="IPR000271">
    <property type="entry name" value="Ribosomal_bL34"/>
</dbReference>
<protein>
    <recommendedName>
        <fullName evidence="4 5">Large ribosomal subunit protein bL34</fullName>
    </recommendedName>
</protein>
<feature type="region of interest" description="Disordered" evidence="6">
    <location>
        <begin position="25"/>
        <end position="46"/>
    </location>
</feature>